<evidence type="ECO:0000259" key="2">
    <source>
        <dbReference type="Pfam" id="PF03749"/>
    </source>
</evidence>
<accession>A0ABT2WE25</accession>
<dbReference type="RefSeq" id="WP_263061290.1">
    <property type="nucleotide sequence ID" value="NZ_JAOUSE010000010.1"/>
</dbReference>
<name>A0ABT2WE25_9BACI</name>
<comment type="caution">
    <text evidence="4">The sequence shown here is derived from an EMBL/GenBank/DDBJ whole genome shotgun (WGS) entry which is preliminary data.</text>
</comment>
<organism evidence="4 5">
    <name type="scientific">Pallidibacillus thermolactis</name>
    <dbReference type="NCBI Taxonomy" id="251051"/>
    <lineage>
        <taxon>Bacteria</taxon>
        <taxon>Bacillati</taxon>
        <taxon>Bacillota</taxon>
        <taxon>Bacilli</taxon>
        <taxon>Bacillales</taxon>
        <taxon>Bacillaceae</taxon>
        <taxon>Pallidibacillus</taxon>
    </lineage>
</organism>
<dbReference type="HAMAP" id="MF_00095">
    <property type="entry name" value="SfsA"/>
    <property type="match status" value="1"/>
</dbReference>
<dbReference type="CDD" id="cd22359">
    <property type="entry name" value="SfsA-like_bacterial"/>
    <property type="match status" value="1"/>
</dbReference>
<gene>
    <name evidence="1 4" type="primary">sfsA</name>
    <name evidence="4" type="ORF">OEV82_05565</name>
</gene>
<dbReference type="EMBL" id="JAOUSE010000010">
    <property type="protein sequence ID" value="MCU9593918.1"/>
    <property type="molecule type" value="Genomic_DNA"/>
</dbReference>
<dbReference type="InterPro" id="IPR005224">
    <property type="entry name" value="SfsA"/>
</dbReference>
<dbReference type="PANTHER" id="PTHR30545:SF2">
    <property type="entry name" value="SUGAR FERMENTATION STIMULATION PROTEIN A"/>
    <property type="match status" value="1"/>
</dbReference>
<dbReference type="InterPro" id="IPR040452">
    <property type="entry name" value="SfsA_C"/>
</dbReference>
<sequence>MMKYKHVVQGIFIRRVNRFIAEVYVNGHYEKVHVKNTGRLKELLVEGAKIALEESQNPNRKTKYSLVAVQKDTRWVNIDSQAPNTVVYDALLTGKIMEFGCLTNVKREVKFGDSRFDLYFEKENRKGFIEVKGVTLEKDGVAMFPDAPTERGTKHIFEMMKAVKAGYSGHIFFLIQMEDCHTFTPNMEMDAAFSKALKLASKEGVHLHAYDTMVLPNELNIGKQIQVKLRSNV</sequence>
<keyword evidence="5" id="KW-1185">Reference proteome</keyword>
<dbReference type="Gene3D" id="2.40.50.580">
    <property type="match status" value="1"/>
</dbReference>
<dbReference type="NCBIfam" id="TIGR00230">
    <property type="entry name" value="sfsA"/>
    <property type="match status" value="1"/>
</dbReference>
<comment type="similarity">
    <text evidence="1">Belongs to the SfsA family.</text>
</comment>
<evidence type="ECO:0000259" key="3">
    <source>
        <dbReference type="Pfam" id="PF17746"/>
    </source>
</evidence>
<dbReference type="PANTHER" id="PTHR30545">
    <property type="entry name" value="SUGAR FERMENTATION STIMULATION PROTEIN A"/>
    <property type="match status" value="1"/>
</dbReference>
<protein>
    <recommendedName>
        <fullName evidence="1">Sugar fermentation stimulation protein homolog</fullName>
    </recommendedName>
</protein>
<evidence type="ECO:0000256" key="1">
    <source>
        <dbReference type="HAMAP-Rule" id="MF_00095"/>
    </source>
</evidence>
<dbReference type="Pfam" id="PF03749">
    <property type="entry name" value="SfsA"/>
    <property type="match status" value="1"/>
</dbReference>
<evidence type="ECO:0000313" key="4">
    <source>
        <dbReference type="EMBL" id="MCU9593918.1"/>
    </source>
</evidence>
<dbReference type="InterPro" id="IPR041465">
    <property type="entry name" value="SfsA_N"/>
</dbReference>
<feature type="domain" description="Sugar fermentation stimulation protein C-terminal" evidence="2">
    <location>
        <begin position="81"/>
        <end position="216"/>
    </location>
</feature>
<reference evidence="4 5" key="1">
    <citation type="submission" date="2022-10" db="EMBL/GenBank/DDBJ databases">
        <title>Description of Fervidibacillus gen. nov. in the family Fervidibacillaceae fam. nov. with two species, Fervidibacillus albus sp. nov., and Fervidibacillus halotolerans sp. nov., isolated from tidal flat sediments.</title>
        <authorList>
            <person name="Kwon K.K."/>
            <person name="Yang S.-H."/>
        </authorList>
    </citation>
    <scope>NUCLEOTIDE SEQUENCE [LARGE SCALE GENOMIC DNA]</scope>
    <source>
        <strain evidence="4 5">DSM 23332</strain>
    </source>
</reference>
<evidence type="ECO:0000313" key="5">
    <source>
        <dbReference type="Proteomes" id="UP001208656"/>
    </source>
</evidence>
<feature type="domain" description="SfsA N-terminal OB" evidence="3">
    <location>
        <begin position="13"/>
        <end position="78"/>
    </location>
</feature>
<dbReference type="Pfam" id="PF17746">
    <property type="entry name" value="SfsA_N"/>
    <property type="match status" value="1"/>
</dbReference>
<proteinExistence type="inferred from homology"/>
<dbReference type="Gene3D" id="3.40.1350.60">
    <property type="match status" value="1"/>
</dbReference>
<dbReference type="Proteomes" id="UP001208656">
    <property type="component" value="Unassembled WGS sequence"/>
</dbReference>